<evidence type="ECO:0000313" key="15">
    <source>
        <dbReference type="EMBL" id="GGB35180.1"/>
    </source>
</evidence>
<dbReference type="PRINTS" id="PR00368">
    <property type="entry name" value="FADPNR"/>
</dbReference>
<comment type="pathway">
    <text evidence="2">Cofactor biosynthesis; NAD(+) biosynthesis; iminoaspartate from L-aspartate (oxidase route): step 1/1.</text>
</comment>
<proteinExistence type="inferred from homology"/>
<protein>
    <recommendedName>
        <fullName evidence="5">L-aspartate oxidase</fullName>
        <ecNumber evidence="4">1.4.3.16</ecNumber>
    </recommendedName>
    <alternativeName>
        <fullName evidence="11">Quinolinate synthase B</fullName>
    </alternativeName>
</protein>
<dbReference type="Pfam" id="PF00890">
    <property type="entry name" value="FAD_binding_2"/>
    <property type="match status" value="1"/>
</dbReference>
<sequence length="546" mass="54808">MGVAGRGMDEGWSSDVVVIGGGAGGLTAALVAAERGATVAIVVKSPETVTAPDSPPTATAYAQGGIAAVDPSDPDDSFGAHVHDTVIAGAGCTDPVAAASIIGDGPAAIARLVGWGMRFDGVDSDGIGAGTPHRTREGGHRVARILHAGGDATGARMQEVLERRVADHVASGRIRIRHGAPVRQLATAAGRVVGAWIEPVDVTDRGGEPELLAAPVTILATGGSGQLYSATTNPLGSTGDGLALAMSVGARIADLQFIQFHPTMLFTPGARGRCPLISEAVRGEGGILRDIHGRPVMAGVHPSGDLAPRDVVARAVTEAMARTGADHVLLDTALVDDFAQRFPMIAAAVTGRGLDMRLIPVVPGAHYQCGGVVTDTRARTSVGGLLAVGEVARTGLHGANRLASNSLLEAVVMGIRAGEAVPVGSGAPGGDVGGDLGGGLGEVDPPRSTPVPIADRDWLQDLMSTNAGIVRDGAGLAAAARALDGLTPRIPCSPRELEDAALTAVARAVIAAATADTVSRGAHMRSDAPQSDADAVGSACPDVAVI</sequence>
<comment type="similarity">
    <text evidence="3">Belongs to the FAD-dependent oxidoreductase 2 family. NadB subfamily.</text>
</comment>
<dbReference type="GO" id="GO:0008734">
    <property type="term" value="F:L-aspartate oxidase activity"/>
    <property type="evidence" value="ECO:0007669"/>
    <property type="project" value="UniProtKB-EC"/>
</dbReference>
<dbReference type="GO" id="GO:0034628">
    <property type="term" value="P:'de novo' NAD+ biosynthetic process from L-aspartate"/>
    <property type="evidence" value="ECO:0007669"/>
    <property type="project" value="TreeGrafter"/>
</dbReference>
<comment type="cofactor">
    <cofactor evidence="1">
        <name>FAD</name>
        <dbReference type="ChEBI" id="CHEBI:57692"/>
    </cofactor>
</comment>
<dbReference type="InterPro" id="IPR027477">
    <property type="entry name" value="Succ_DH/fumarate_Rdtase_cat_sf"/>
</dbReference>
<dbReference type="Gene3D" id="3.50.50.60">
    <property type="entry name" value="FAD/NAD(P)-binding domain"/>
    <property type="match status" value="1"/>
</dbReference>
<dbReference type="InterPro" id="IPR036188">
    <property type="entry name" value="FAD/NAD-bd_sf"/>
</dbReference>
<dbReference type="PANTHER" id="PTHR42716">
    <property type="entry name" value="L-ASPARTATE OXIDASE"/>
    <property type="match status" value="1"/>
</dbReference>
<evidence type="ECO:0000256" key="8">
    <source>
        <dbReference type="ARBA" id="ARBA00022827"/>
    </source>
</evidence>
<evidence type="ECO:0000259" key="14">
    <source>
        <dbReference type="Pfam" id="PF00890"/>
    </source>
</evidence>
<dbReference type="GO" id="GO:0033765">
    <property type="term" value="F:steroid dehydrogenase activity, acting on the CH-CH group of donors"/>
    <property type="evidence" value="ECO:0007669"/>
    <property type="project" value="UniProtKB-ARBA"/>
</dbReference>
<dbReference type="Gene3D" id="1.20.58.100">
    <property type="entry name" value="Fumarate reductase/succinate dehydrogenase flavoprotein-like, C-terminal domain"/>
    <property type="match status" value="1"/>
</dbReference>
<evidence type="ECO:0000256" key="9">
    <source>
        <dbReference type="ARBA" id="ARBA00023002"/>
    </source>
</evidence>
<evidence type="ECO:0000256" key="2">
    <source>
        <dbReference type="ARBA" id="ARBA00004950"/>
    </source>
</evidence>
<keyword evidence="8" id="KW-0274">FAD</keyword>
<feature type="domain" description="FAD-dependent oxidoreductase 2 FAD-binding" evidence="14">
    <location>
        <begin position="15"/>
        <end position="407"/>
    </location>
</feature>
<dbReference type="PANTHER" id="PTHR42716:SF2">
    <property type="entry name" value="L-ASPARTATE OXIDASE, CHLOROPLASTIC"/>
    <property type="match status" value="1"/>
</dbReference>
<dbReference type="FunFam" id="3.90.700.10:FF:000002">
    <property type="entry name" value="L-aspartate oxidase"/>
    <property type="match status" value="1"/>
</dbReference>
<evidence type="ECO:0000256" key="11">
    <source>
        <dbReference type="ARBA" id="ARBA00030386"/>
    </source>
</evidence>
<keyword evidence="7" id="KW-0662">Pyridine nucleotide biosynthesis</keyword>
<evidence type="ECO:0000256" key="7">
    <source>
        <dbReference type="ARBA" id="ARBA00022642"/>
    </source>
</evidence>
<evidence type="ECO:0000313" key="16">
    <source>
        <dbReference type="Proteomes" id="UP000621454"/>
    </source>
</evidence>
<reference evidence="15" key="1">
    <citation type="journal article" date="2014" name="Int. J. Syst. Evol. Microbiol.">
        <title>Complete genome sequence of Corynebacterium casei LMG S-19264T (=DSM 44701T), isolated from a smear-ripened cheese.</title>
        <authorList>
            <consortium name="US DOE Joint Genome Institute (JGI-PGF)"/>
            <person name="Walter F."/>
            <person name="Albersmeier A."/>
            <person name="Kalinowski J."/>
            <person name="Ruckert C."/>
        </authorList>
    </citation>
    <scope>NUCLEOTIDE SEQUENCE</scope>
    <source>
        <strain evidence="15">CGMCC 1.12827</strain>
    </source>
</reference>
<evidence type="ECO:0000256" key="12">
    <source>
        <dbReference type="ARBA" id="ARBA00048305"/>
    </source>
</evidence>
<evidence type="ECO:0000256" key="6">
    <source>
        <dbReference type="ARBA" id="ARBA00022630"/>
    </source>
</evidence>
<dbReference type="SUPFAM" id="SSF46977">
    <property type="entry name" value="Succinate dehydrogenase/fumarate reductase flavoprotein C-terminal domain"/>
    <property type="match status" value="1"/>
</dbReference>
<dbReference type="SUPFAM" id="SSF51905">
    <property type="entry name" value="FAD/NAD(P)-binding domain"/>
    <property type="match status" value="1"/>
</dbReference>
<evidence type="ECO:0000256" key="3">
    <source>
        <dbReference type="ARBA" id="ARBA00008562"/>
    </source>
</evidence>
<dbReference type="Gene3D" id="3.90.700.10">
    <property type="entry name" value="Succinate dehydrogenase/fumarate reductase flavoprotein, catalytic domain"/>
    <property type="match status" value="1"/>
</dbReference>
<dbReference type="Proteomes" id="UP000621454">
    <property type="component" value="Unassembled WGS sequence"/>
</dbReference>
<evidence type="ECO:0000256" key="13">
    <source>
        <dbReference type="SAM" id="MobiDB-lite"/>
    </source>
</evidence>
<evidence type="ECO:0000256" key="4">
    <source>
        <dbReference type="ARBA" id="ARBA00012173"/>
    </source>
</evidence>
<dbReference type="InterPro" id="IPR003953">
    <property type="entry name" value="FAD-dep_OxRdtase_2_FAD-bd"/>
</dbReference>
<dbReference type="EMBL" id="BMGC01000016">
    <property type="protein sequence ID" value="GGB35180.1"/>
    <property type="molecule type" value="Genomic_DNA"/>
</dbReference>
<dbReference type="InterPro" id="IPR037099">
    <property type="entry name" value="Fum_R/Succ_DH_flav-like_C_sf"/>
</dbReference>
<feature type="region of interest" description="Disordered" evidence="13">
    <location>
        <begin position="520"/>
        <end position="546"/>
    </location>
</feature>
<organism evidence="15 16">
    <name type="scientific">Gordonia jinhuaensis</name>
    <dbReference type="NCBI Taxonomy" id="1517702"/>
    <lineage>
        <taxon>Bacteria</taxon>
        <taxon>Bacillati</taxon>
        <taxon>Actinomycetota</taxon>
        <taxon>Actinomycetes</taxon>
        <taxon>Mycobacteriales</taxon>
        <taxon>Gordoniaceae</taxon>
        <taxon>Gordonia</taxon>
    </lineage>
</organism>
<evidence type="ECO:0000256" key="10">
    <source>
        <dbReference type="ARBA" id="ARBA00029426"/>
    </source>
</evidence>
<dbReference type="PRINTS" id="PR00411">
    <property type="entry name" value="PNDRDTASEI"/>
</dbReference>
<dbReference type="AlphaFoldDB" id="A0A916WUH8"/>
<dbReference type="RefSeq" id="WP_229742532.1">
    <property type="nucleotide sequence ID" value="NZ_BMGC01000016.1"/>
</dbReference>
<dbReference type="SUPFAM" id="SSF56425">
    <property type="entry name" value="Succinate dehydrogenase/fumarate reductase flavoprotein, catalytic domain"/>
    <property type="match status" value="1"/>
</dbReference>
<evidence type="ECO:0000256" key="1">
    <source>
        <dbReference type="ARBA" id="ARBA00001974"/>
    </source>
</evidence>
<dbReference type="EC" id="1.4.3.16" evidence="4"/>
<comment type="function">
    <text evidence="10">Catalyzes the oxidation of L-aspartate to iminoaspartate, the first step in the de novo biosynthesis of NAD(+).</text>
</comment>
<comment type="catalytic activity">
    <reaction evidence="12">
        <text>L-aspartate + O2 = iminosuccinate + H2O2</text>
        <dbReference type="Rhea" id="RHEA:25876"/>
        <dbReference type="ChEBI" id="CHEBI:15379"/>
        <dbReference type="ChEBI" id="CHEBI:16240"/>
        <dbReference type="ChEBI" id="CHEBI:29991"/>
        <dbReference type="ChEBI" id="CHEBI:77875"/>
        <dbReference type="EC" id="1.4.3.16"/>
    </reaction>
    <physiologicalReaction direction="left-to-right" evidence="12">
        <dbReference type="Rhea" id="RHEA:25877"/>
    </physiologicalReaction>
</comment>
<accession>A0A916WUH8</accession>
<comment type="caution">
    <text evidence="15">The sequence shown here is derived from an EMBL/GenBank/DDBJ whole genome shotgun (WGS) entry which is preliminary data.</text>
</comment>
<name>A0A916WUH8_9ACTN</name>
<keyword evidence="16" id="KW-1185">Reference proteome</keyword>
<evidence type="ECO:0000256" key="5">
    <source>
        <dbReference type="ARBA" id="ARBA00021901"/>
    </source>
</evidence>
<keyword evidence="6" id="KW-0285">Flavoprotein</keyword>
<gene>
    <name evidence="15" type="primary">nadB</name>
    <name evidence="15" type="ORF">GCM10011489_24020</name>
</gene>
<reference evidence="15" key="2">
    <citation type="submission" date="2020-09" db="EMBL/GenBank/DDBJ databases">
        <authorList>
            <person name="Sun Q."/>
            <person name="Zhou Y."/>
        </authorList>
    </citation>
    <scope>NUCLEOTIDE SEQUENCE</scope>
    <source>
        <strain evidence="15">CGMCC 1.12827</strain>
    </source>
</reference>
<dbReference type="InterPro" id="IPR005288">
    <property type="entry name" value="NadB"/>
</dbReference>
<keyword evidence="9" id="KW-0560">Oxidoreductase</keyword>